<keyword evidence="4" id="KW-1185">Reference proteome</keyword>
<evidence type="ECO:0000313" key="4">
    <source>
        <dbReference type="Proteomes" id="UP001371224"/>
    </source>
</evidence>
<evidence type="ECO:0000256" key="1">
    <source>
        <dbReference type="ARBA" id="ARBA00023125"/>
    </source>
</evidence>
<dbReference type="CDD" id="cd06170">
    <property type="entry name" value="LuxR_C_like"/>
    <property type="match status" value="1"/>
</dbReference>
<dbReference type="InterPro" id="IPR039420">
    <property type="entry name" value="WalR-like"/>
</dbReference>
<dbReference type="PROSITE" id="PS50043">
    <property type="entry name" value="HTH_LUXR_2"/>
    <property type="match status" value="1"/>
</dbReference>
<dbReference type="PANTHER" id="PTHR43214">
    <property type="entry name" value="TWO-COMPONENT RESPONSE REGULATOR"/>
    <property type="match status" value="1"/>
</dbReference>
<keyword evidence="1" id="KW-0238">DNA-binding</keyword>
<evidence type="ECO:0000313" key="3">
    <source>
        <dbReference type="EMBL" id="MEJ1089227.1"/>
    </source>
</evidence>
<dbReference type="PANTHER" id="PTHR43214:SF43">
    <property type="entry name" value="TWO-COMPONENT RESPONSE REGULATOR"/>
    <property type="match status" value="1"/>
</dbReference>
<evidence type="ECO:0000259" key="2">
    <source>
        <dbReference type="PROSITE" id="PS50043"/>
    </source>
</evidence>
<gene>
    <name evidence="3" type="ORF">WDU99_12970</name>
</gene>
<proteinExistence type="predicted"/>
<dbReference type="EMBL" id="JBBDGM010000011">
    <property type="protein sequence ID" value="MEJ1089227.1"/>
    <property type="molecule type" value="Genomic_DNA"/>
</dbReference>
<dbReference type="RefSeq" id="WP_337332871.1">
    <property type="nucleotide sequence ID" value="NZ_JBBDGM010000011.1"/>
</dbReference>
<name>A0ABU8LD16_9MICO</name>
<organism evidence="3 4">
    <name type="scientific">Microbacterium bandirmense</name>
    <dbReference type="NCBI Taxonomy" id="3122050"/>
    <lineage>
        <taxon>Bacteria</taxon>
        <taxon>Bacillati</taxon>
        <taxon>Actinomycetota</taxon>
        <taxon>Actinomycetes</taxon>
        <taxon>Micrococcales</taxon>
        <taxon>Microbacteriaceae</taxon>
        <taxon>Microbacterium</taxon>
    </lineage>
</organism>
<dbReference type="InterPro" id="IPR036388">
    <property type="entry name" value="WH-like_DNA-bd_sf"/>
</dbReference>
<dbReference type="Proteomes" id="UP001371224">
    <property type="component" value="Unassembled WGS sequence"/>
</dbReference>
<feature type="domain" description="HTH luxR-type" evidence="2">
    <location>
        <begin position="446"/>
        <end position="511"/>
    </location>
</feature>
<dbReference type="SMART" id="SM00421">
    <property type="entry name" value="HTH_LUXR"/>
    <property type="match status" value="1"/>
</dbReference>
<dbReference type="InterPro" id="IPR016032">
    <property type="entry name" value="Sig_transdc_resp-reg_C-effctor"/>
</dbReference>
<accession>A0ABU8LD16</accession>
<dbReference type="InterPro" id="IPR000792">
    <property type="entry name" value="Tscrpt_reg_LuxR_C"/>
</dbReference>
<protein>
    <submittedName>
        <fullName evidence="3">LuxR C-terminal-related transcriptional regulator</fullName>
    </submittedName>
</protein>
<dbReference type="Pfam" id="PF00196">
    <property type="entry name" value="GerE"/>
    <property type="match status" value="1"/>
</dbReference>
<comment type="caution">
    <text evidence="3">The sequence shown here is derived from an EMBL/GenBank/DDBJ whole genome shotgun (WGS) entry which is preliminary data.</text>
</comment>
<sequence length="518" mass="55506">MDRSHATRLAEAAGRGDLEAAVSITRDHWFDLALSLRSGVIEALEQVPPASLREHPPLLMLLGMGYNLSPQRRARGMRYFASAIFAVRSSRQTANPVDRVLVLTAESAAFRLIGRPALAVRPARAAIAALERMDAAALARVSARAQIYAHLGISLYYGGRTGDALYAFQRGLAESPTPTHASGFANPSMLCGIHALDGDLGEAGAYAAIAREDRWTDVQRSWYPGTFYRVGEAMLALERFDAPAARAHLDAMVHDRRTIEHWQAVASTEALVALVEGRAAAGLAGLDAFITLRGPEGRRAGARSQLAAVRSLLHLAMGNADAAERALQRFEGPSAVKYVASARIALSRGRIGSALHDARVASERADTSRVSVEAATVEAACTLRIPGARRRRAAVEHLGEQLLATGLRLPVALLPPADCDSVRTALSDAGYTAIAEELPTCSLLGFDTPAAQLTDREIAVLRVMATVPSIAGIADHLRLSVHTVKSHRRSIYRKLDAQDRETAIAIALDRGLISASER</sequence>
<dbReference type="Gene3D" id="1.10.10.10">
    <property type="entry name" value="Winged helix-like DNA-binding domain superfamily/Winged helix DNA-binding domain"/>
    <property type="match status" value="1"/>
</dbReference>
<dbReference type="SUPFAM" id="SSF46894">
    <property type="entry name" value="C-terminal effector domain of the bipartite response regulators"/>
    <property type="match status" value="1"/>
</dbReference>
<reference evidence="3 4" key="1">
    <citation type="submission" date="2024-02" db="EMBL/GenBank/DDBJ databases">
        <authorList>
            <person name="Saticioglu I.B."/>
        </authorList>
    </citation>
    <scope>NUCLEOTIDE SEQUENCE [LARGE SCALE GENOMIC DNA]</scope>
    <source>
        <strain evidence="3 4">Mu-80</strain>
    </source>
</reference>